<reference evidence="11" key="1">
    <citation type="journal article" date="2019" name="Int. J. Syst. Evol. Microbiol.">
        <title>The Global Catalogue of Microorganisms (GCM) 10K type strain sequencing project: providing services to taxonomists for standard genome sequencing and annotation.</title>
        <authorList>
            <consortium name="The Broad Institute Genomics Platform"/>
            <consortium name="The Broad Institute Genome Sequencing Center for Infectious Disease"/>
            <person name="Wu L."/>
            <person name="Ma J."/>
        </authorList>
    </citation>
    <scope>NUCLEOTIDE SEQUENCE [LARGE SCALE GENOMIC DNA]</scope>
    <source>
        <strain evidence="11">IBRC-M 10987</strain>
    </source>
</reference>
<dbReference type="RefSeq" id="WP_377719879.1">
    <property type="nucleotide sequence ID" value="NZ_JBHSAM010000028.1"/>
</dbReference>
<dbReference type="Gene3D" id="3.30.300.30">
    <property type="match status" value="1"/>
</dbReference>
<evidence type="ECO:0000256" key="6">
    <source>
        <dbReference type="ARBA" id="ARBA00022737"/>
    </source>
</evidence>
<dbReference type="Pfam" id="PF00501">
    <property type="entry name" value="AMP-binding"/>
    <property type="match status" value="1"/>
</dbReference>
<dbReference type="InterPro" id="IPR045851">
    <property type="entry name" value="AMP-bd_C_sf"/>
</dbReference>
<dbReference type="InterPro" id="IPR036736">
    <property type="entry name" value="ACP-like_sf"/>
</dbReference>
<dbReference type="EMBL" id="JBHSAM010000028">
    <property type="protein sequence ID" value="MFC4101260.1"/>
    <property type="molecule type" value="Genomic_DNA"/>
</dbReference>
<dbReference type="Gene3D" id="2.30.38.10">
    <property type="entry name" value="Luciferase, Domain 3"/>
    <property type="match status" value="1"/>
</dbReference>
<dbReference type="Proteomes" id="UP001595715">
    <property type="component" value="Unassembled WGS sequence"/>
</dbReference>
<keyword evidence="7" id="KW-0045">Antibiotic biosynthesis</keyword>
<evidence type="ECO:0000256" key="1">
    <source>
        <dbReference type="ARBA" id="ARBA00001957"/>
    </source>
</evidence>
<keyword evidence="4" id="KW-0597">Phosphoprotein</keyword>
<dbReference type="SUPFAM" id="SSF47336">
    <property type="entry name" value="ACP-like"/>
    <property type="match status" value="1"/>
</dbReference>
<evidence type="ECO:0000256" key="2">
    <source>
        <dbReference type="ARBA" id="ARBA00006432"/>
    </source>
</evidence>
<feature type="domain" description="Carrier" evidence="9">
    <location>
        <begin position="970"/>
        <end position="1044"/>
    </location>
</feature>
<dbReference type="InterPro" id="IPR020845">
    <property type="entry name" value="AMP-binding_CS"/>
</dbReference>
<evidence type="ECO:0000256" key="3">
    <source>
        <dbReference type="ARBA" id="ARBA00022450"/>
    </source>
</evidence>
<dbReference type="InterPro" id="IPR010060">
    <property type="entry name" value="NRPS_synth"/>
</dbReference>
<dbReference type="NCBIfam" id="TIGR01733">
    <property type="entry name" value="AA-adenyl-dom"/>
    <property type="match status" value="1"/>
</dbReference>
<comment type="similarity">
    <text evidence="2">Belongs to the ATP-dependent AMP-binding enzyme family.</text>
</comment>
<dbReference type="Pfam" id="PF00668">
    <property type="entry name" value="Condensation"/>
    <property type="match status" value="2"/>
</dbReference>
<dbReference type="NCBIfam" id="TIGR01720">
    <property type="entry name" value="NRPS-para261"/>
    <property type="match status" value="1"/>
</dbReference>
<gene>
    <name evidence="10" type="ORF">ACFOZ8_16590</name>
</gene>
<evidence type="ECO:0000256" key="4">
    <source>
        <dbReference type="ARBA" id="ARBA00022553"/>
    </source>
</evidence>
<dbReference type="InterPro" id="IPR010071">
    <property type="entry name" value="AA_adenyl_dom"/>
</dbReference>
<evidence type="ECO:0000313" key="10">
    <source>
        <dbReference type="EMBL" id="MFC4101260.1"/>
    </source>
</evidence>
<sequence>MYGSKESPLSRESVYPLTHPQRRIWVIEQIFPGTPLHNIGGPVRMKGIIDMDLLEASILAFIRRHDALRIRIGEADGQPYQTFGSAGPLMIGRRDFTGSPDPEDAFRRWVDEQAGRPFCLTDQTPLYEFVLFRIGEDDSGYLFRCHHIIADGWSNAIMTKQIADDYALLAAGRPIPEGEGTSSYVDYIRQEQLYLNSPRLMRNRRFWNEKFALHSAPAHTGYRYAPTDGRRMTVDFQPDLALRMKAFAAQANASLNAYFIMLYALCHYRTTGQSDITIGTPVANRSGKLEKSIFGMFTSTMPLRLQIDGSAKPSELLASIQRELTACYYHQRYPYDLLLRDLDHTHSGGGQLFDTCINYYNTKLASSIDRASIENVEFYSGHQWYSLQLVIKEWSEDGGLTLDADYKLSEHDEDGIRRMLALIRTMNEHILTGAETAVSSLELLTEEERTRQLIAFNDTAAEYPRDRTVCDLFAEEAERSPRRIALQDGEAAMTYQELDERSSRIAAALIEKGVRRESVVGLLVRHSAEAVVAILAVMKAGGAYLPIDSDYPADRIGYMLGDSGAALLLTDDDTHEGAARYATARLNVQDPALYTVNRETAPLPAAAKPDQLAYVIYTSGSTGKPKGAMIEHRGLTNYIWWAKQMYTRGSGEVFPLYTSLAFDLTVTSIFTPLVSGGTIRIYRGEDGEFSLFRILRDNEATVIKLTPAHLSLLKDTDYRDSSVRTFIVGGEDLKTSLAQTITNRFGGDIDIYNEYGPTETVVGCMIHKFDPVEDGRASVPIGVPGHNVQLYVLDDSMRPVPPGMLGELFVSGDGVARGYLNRDDLTRERFVDNPYKPGTRMYRTGDLARFLPSGKLEYGGRIDHQVKIRGHRVELPEVEACILNMDGIRECVVIDREQEGQGRYLCAYYVADRSWTDRELALQLGRTLPDYMVPAYYIRLDYIPLNVNGKVDRPRLPEPERRSVKEVYIAPETREEQLLTQTLESVMNYSPIGLGDNFYHLGGDSIKAIQTASRIAQAGGSIQVKDMLANPVIADMARTLQIRAERDVRRNEPSTGELAPTPILSWFMNQELAQPHHYHQSVLLRLKQPLANREIGQIMRTLIGHHDALRLNLRGETGTWHYTERAESDNGYAVKVYDLSSLSGQERQDKLAELGERFKSEFDLREDVLFKACLFDLGEDGRHLLLAAHHAVVDGVSWRILLEDFTLAAAAVRQGAEVRLPRATDSYQRHALRLVEHAGAAEAEYDYWRQAAELATDWPEDRNYGEDVWGSAHTETFRLAEAETNALVGEANLAYGTQPIELMAAALAQALGAAFPATEPVVELEGHGRLDAAEDADVGRTVGWFTALYPVALPRDGDLAARIKAAKDTLRRVPRGGIGFGVLAEHRNAFPAYSRRKPVRFNYLGDFDRELDNEWFAYSGLPTGAESGPANALSFRLEWNAMIIGGRLQVGITYSRNRYADETIKRLAALYADSLRAILRHCEDKEESEFTPSDFETAALSQADLDHLLQ</sequence>
<dbReference type="Pfam" id="PF13193">
    <property type="entry name" value="AMP-binding_C"/>
    <property type="match status" value="1"/>
</dbReference>
<dbReference type="SUPFAM" id="SSF56801">
    <property type="entry name" value="Acetyl-CoA synthetase-like"/>
    <property type="match status" value="1"/>
</dbReference>
<dbReference type="Gene3D" id="3.40.50.980">
    <property type="match status" value="2"/>
</dbReference>
<name>A0ABV8K5E1_9BACL</name>
<dbReference type="InterPro" id="IPR025110">
    <property type="entry name" value="AMP-bd_C"/>
</dbReference>
<evidence type="ECO:0000256" key="5">
    <source>
        <dbReference type="ARBA" id="ARBA00022598"/>
    </source>
</evidence>
<dbReference type="SUPFAM" id="SSF52777">
    <property type="entry name" value="CoA-dependent acyltransferases"/>
    <property type="match status" value="4"/>
</dbReference>
<dbReference type="Gene3D" id="3.30.559.30">
    <property type="entry name" value="Nonribosomal peptide synthetase, condensation domain"/>
    <property type="match status" value="2"/>
</dbReference>
<evidence type="ECO:0000313" key="11">
    <source>
        <dbReference type="Proteomes" id="UP001595715"/>
    </source>
</evidence>
<proteinExistence type="inferred from homology"/>
<dbReference type="PROSITE" id="PS00455">
    <property type="entry name" value="AMP_BINDING"/>
    <property type="match status" value="1"/>
</dbReference>
<dbReference type="InterPro" id="IPR000873">
    <property type="entry name" value="AMP-dep_synth/lig_dom"/>
</dbReference>
<protein>
    <submittedName>
        <fullName evidence="10">Amino acid adenylation domain-containing protein</fullName>
    </submittedName>
</protein>
<keyword evidence="3" id="KW-0596">Phosphopantetheine</keyword>
<organism evidence="10 11">
    <name type="scientific">Paenibacillus xanthanilyticus</name>
    <dbReference type="NCBI Taxonomy" id="1783531"/>
    <lineage>
        <taxon>Bacteria</taxon>
        <taxon>Bacillati</taxon>
        <taxon>Bacillota</taxon>
        <taxon>Bacilli</taxon>
        <taxon>Bacillales</taxon>
        <taxon>Paenibacillaceae</taxon>
        <taxon>Paenibacillus</taxon>
    </lineage>
</organism>
<keyword evidence="8" id="KW-0511">Multifunctional enzyme</keyword>
<keyword evidence="6" id="KW-0677">Repeat</keyword>
<dbReference type="Pfam" id="PF00550">
    <property type="entry name" value="PP-binding"/>
    <property type="match status" value="1"/>
</dbReference>
<dbReference type="InterPro" id="IPR023213">
    <property type="entry name" value="CAT-like_dom_sf"/>
</dbReference>
<comment type="caution">
    <text evidence="10">The sequence shown here is derived from an EMBL/GenBank/DDBJ whole genome shotgun (WGS) entry which is preliminary data.</text>
</comment>
<evidence type="ECO:0000259" key="9">
    <source>
        <dbReference type="PROSITE" id="PS50075"/>
    </source>
</evidence>
<dbReference type="PROSITE" id="PS00012">
    <property type="entry name" value="PHOSPHOPANTETHEINE"/>
    <property type="match status" value="1"/>
</dbReference>
<evidence type="ECO:0000256" key="8">
    <source>
        <dbReference type="ARBA" id="ARBA00023268"/>
    </source>
</evidence>
<dbReference type="PROSITE" id="PS50075">
    <property type="entry name" value="CARRIER"/>
    <property type="match status" value="1"/>
</dbReference>
<keyword evidence="11" id="KW-1185">Reference proteome</keyword>
<keyword evidence="5" id="KW-0436">Ligase</keyword>
<dbReference type="Gene3D" id="1.10.1200.10">
    <property type="entry name" value="ACP-like"/>
    <property type="match status" value="1"/>
</dbReference>
<comment type="cofactor">
    <cofactor evidence="1">
        <name>pantetheine 4'-phosphate</name>
        <dbReference type="ChEBI" id="CHEBI:47942"/>
    </cofactor>
</comment>
<dbReference type="PANTHER" id="PTHR45527:SF1">
    <property type="entry name" value="FATTY ACID SYNTHASE"/>
    <property type="match status" value="1"/>
</dbReference>
<dbReference type="InterPro" id="IPR009081">
    <property type="entry name" value="PP-bd_ACP"/>
</dbReference>
<evidence type="ECO:0000256" key="7">
    <source>
        <dbReference type="ARBA" id="ARBA00023194"/>
    </source>
</evidence>
<dbReference type="InterPro" id="IPR001242">
    <property type="entry name" value="Condensation_dom"/>
</dbReference>
<dbReference type="Gene3D" id="3.30.559.10">
    <property type="entry name" value="Chloramphenicol acetyltransferase-like domain"/>
    <property type="match status" value="2"/>
</dbReference>
<accession>A0ABV8K5E1</accession>
<dbReference type="PANTHER" id="PTHR45527">
    <property type="entry name" value="NONRIBOSOMAL PEPTIDE SYNTHETASE"/>
    <property type="match status" value="1"/>
</dbReference>
<dbReference type="InterPro" id="IPR006162">
    <property type="entry name" value="Ppantetheine_attach_site"/>
</dbReference>